<evidence type="ECO:0000256" key="1">
    <source>
        <dbReference type="SAM" id="MobiDB-lite"/>
    </source>
</evidence>
<dbReference type="GO" id="GO:0003676">
    <property type="term" value="F:nucleic acid binding"/>
    <property type="evidence" value="ECO:0007669"/>
    <property type="project" value="InterPro"/>
</dbReference>
<feature type="compositionally biased region" description="Low complexity" evidence="1">
    <location>
        <begin position="19"/>
        <end position="30"/>
    </location>
</feature>
<dbReference type="GO" id="GO:0008270">
    <property type="term" value="F:zinc ion binding"/>
    <property type="evidence" value="ECO:0007669"/>
    <property type="project" value="InterPro"/>
</dbReference>
<sequence>MSTPASPRPSTKELRWRELSPSSGSVGSERSYYEELPQDLVGRCFNCLAVDHVAALCPNPTKFLRCGGEGHVARLCRGRRSPSGGSPPAAAAHGPVTARLGLGVVSAPCGAPAQAAPSARGALAPVVAPRGAPAPAQAAPSARGAPDPVVAPPTPALALAASPARGALAPVQVAPSACGAPAPRPAPWPALLARLGPRVLEPVVVPAPVVEAAQAAPPPPPLLAVAPQGVAAVEVLPLGAASLRPKGELCIIPRCVEIDAAERALQWSVVVAVTGPQPRIAPTTVSRVLEASLPKLPDDFIVVLNSRMARDAILTVGSIDGRGFSLRFLPWNLFRQAVGRTALFRVHLEMEGVPPHAGTASTAAALLGPSCGIERLGSDTSSRVDMGRFRVYAWTSDPCLIAREKTSQIPEAPTFEEEEDADLLLPSEMAIPSEVNLLEYRVLIHLLRVEDSTASTNRGSSDD</sequence>
<keyword evidence="5" id="KW-1185">Reference proteome</keyword>
<feature type="compositionally biased region" description="Low complexity" evidence="1">
    <location>
        <begin position="130"/>
        <end position="148"/>
    </location>
</feature>
<dbReference type="PANTHER" id="PTHR33087">
    <property type="entry name" value="OS07G0539200 PROTEIN"/>
    <property type="match status" value="1"/>
</dbReference>
<dbReference type="Gene3D" id="4.10.60.10">
    <property type="entry name" value="Zinc finger, CCHC-type"/>
    <property type="match status" value="1"/>
</dbReference>
<dbReference type="STRING" id="15368.A0A0Q3GPI7"/>
<dbReference type="Gramene" id="KQK12920">
    <property type="protein sequence ID" value="KQK12920"/>
    <property type="gene ID" value="BRADI_1g06884v3"/>
</dbReference>
<dbReference type="InterPro" id="IPR053253">
    <property type="entry name" value="Sex_diff_modulator"/>
</dbReference>
<dbReference type="SMART" id="SM00343">
    <property type="entry name" value="ZnF_C2HC"/>
    <property type="match status" value="2"/>
</dbReference>
<evidence type="ECO:0000259" key="2">
    <source>
        <dbReference type="SMART" id="SM00343"/>
    </source>
</evidence>
<reference evidence="3" key="2">
    <citation type="submission" date="2017-06" db="EMBL/GenBank/DDBJ databases">
        <title>WGS assembly of Brachypodium distachyon.</title>
        <authorList>
            <consortium name="The International Brachypodium Initiative"/>
            <person name="Lucas S."/>
            <person name="Harmon-Smith M."/>
            <person name="Lail K."/>
            <person name="Tice H."/>
            <person name="Grimwood J."/>
            <person name="Bruce D."/>
            <person name="Barry K."/>
            <person name="Shu S."/>
            <person name="Lindquist E."/>
            <person name="Wang M."/>
            <person name="Pitluck S."/>
            <person name="Vogel J.P."/>
            <person name="Garvin D.F."/>
            <person name="Mockler T.C."/>
            <person name="Schmutz J."/>
            <person name="Rokhsar D."/>
            <person name="Bevan M.W."/>
        </authorList>
    </citation>
    <scope>NUCLEOTIDE SEQUENCE</scope>
    <source>
        <strain evidence="3">Bd21</strain>
    </source>
</reference>
<feature type="domain" description="CCHC-type" evidence="2">
    <location>
        <begin position="65"/>
        <end position="78"/>
    </location>
</feature>
<dbReference type="InParanoid" id="A0A0Q3GPI7"/>
<accession>A0A0Q3GPI7</accession>
<dbReference type="PANTHER" id="PTHR33087:SF31">
    <property type="entry name" value="OS06G0482850 PROTEIN"/>
    <property type="match status" value="1"/>
</dbReference>
<reference evidence="3 4" key="1">
    <citation type="journal article" date="2010" name="Nature">
        <title>Genome sequencing and analysis of the model grass Brachypodium distachyon.</title>
        <authorList>
            <consortium name="International Brachypodium Initiative"/>
        </authorList>
    </citation>
    <scope>NUCLEOTIDE SEQUENCE [LARGE SCALE GENOMIC DNA]</scope>
    <source>
        <strain evidence="3 4">Bd21</strain>
    </source>
</reference>
<dbReference type="InterPro" id="IPR036875">
    <property type="entry name" value="Znf_CCHC_sf"/>
</dbReference>
<evidence type="ECO:0000313" key="3">
    <source>
        <dbReference type="EMBL" id="KQK12920.2"/>
    </source>
</evidence>
<dbReference type="EMBL" id="CM000880">
    <property type="protein sequence ID" value="KQK12920.2"/>
    <property type="molecule type" value="Genomic_DNA"/>
</dbReference>
<dbReference type="FunCoup" id="A0A0Q3GPI7">
    <property type="interactions" value="244"/>
</dbReference>
<dbReference type="AlphaFoldDB" id="A0A0Q3GPI7"/>
<proteinExistence type="predicted"/>
<reference evidence="4" key="3">
    <citation type="submission" date="2018-08" db="UniProtKB">
        <authorList>
            <consortium name="EnsemblPlants"/>
        </authorList>
    </citation>
    <scope>IDENTIFICATION</scope>
    <source>
        <strain evidence="4">cv. Bd21</strain>
    </source>
</reference>
<dbReference type="InterPro" id="IPR001878">
    <property type="entry name" value="Znf_CCHC"/>
</dbReference>
<dbReference type="OrthoDB" id="696323at2759"/>
<feature type="region of interest" description="Disordered" evidence="1">
    <location>
        <begin position="1"/>
        <end position="31"/>
    </location>
</feature>
<evidence type="ECO:0000313" key="4">
    <source>
        <dbReference type="EnsemblPlants" id="KQK12920"/>
    </source>
</evidence>
<evidence type="ECO:0000313" key="5">
    <source>
        <dbReference type="Proteomes" id="UP000008810"/>
    </source>
</evidence>
<protein>
    <recommendedName>
        <fullName evidence="2">CCHC-type domain-containing protein</fullName>
    </recommendedName>
</protein>
<feature type="region of interest" description="Disordered" evidence="1">
    <location>
        <begin position="130"/>
        <end position="149"/>
    </location>
</feature>
<organism evidence="3">
    <name type="scientific">Brachypodium distachyon</name>
    <name type="common">Purple false brome</name>
    <name type="synonym">Trachynia distachya</name>
    <dbReference type="NCBI Taxonomy" id="15368"/>
    <lineage>
        <taxon>Eukaryota</taxon>
        <taxon>Viridiplantae</taxon>
        <taxon>Streptophyta</taxon>
        <taxon>Embryophyta</taxon>
        <taxon>Tracheophyta</taxon>
        <taxon>Spermatophyta</taxon>
        <taxon>Magnoliopsida</taxon>
        <taxon>Liliopsida</taxon>
        <taxon>Poales</taxon>
        <taxon>Poaceae</taxon>
        <taxon>BOP clade</taxon>
        <taxon>Pooideae</taxon>
        <taxon>Stipodae</taxon>
        <taxon>Brachypodieae</taxon>
        <taxon>Brachypodium</taxon>
    </lineage>
</organism>
<gene>
    <name evidence="3" type="ORF">BRADI_1g06884v3</name>
</gene>
<dbReference type="SUPFAM" id="SSF57756">
    <property type="entry name" value="Retrovirus zinc finger-like domains"/>
    <property type="match status" value="1"/>
</dbReference>
<dbReference type="EnsemblPlants" id="KQK12920">
    <property type="protein sequence ID" value="KQK12920"/>
    <property type="gene ID" value="BRADI_1g06884v3"/>
</dbReference>
<name>A0A0Q3GPI7_BRADI</name>
<feature type="domain" description="CCHC-type" evidence="2">
    <location>
        <begin position="43"/>
        <end position="59"/>
    </location>
</feature>
<dbReference type="Proteomes" id="UP000008810">
    <property type="component" value="Chromosome 1"/>
</dbReference>